<sequence length="204" mass="22079">MNIVQRLVAVSTATAAAGALVPAAHATADAPVPPVPTATATATAQVAGAQAAGALAANPCDAKNLRVIPVPKSKDPKVGLKMRLTKERGEGGGTDYWAEFVVTYCPNNVNPAHLKRPSQREVVLKFAVTRGKKRETVTCQRGQYFWRHAAWQRHAKKPKPMFQRCRIGLPNHKGTWKGSATLTYDVSTDKRKPYVFKVGNAVLK</sequence>
<accession>A0ABP6CBL9</accession>
<dbReference type="RefSeq" id="WP_344544055.1">
    <property type="nucleotide sequence ID" value="NZ_BAAATD010000006.1"/>
</dbReference>
<gene>
    <name evidence="2" type="ORF">GCM10010411_46790</name>
</gene>
<dbReference type="EMBL" id="BAAATD010000006">
    <property type="protein sequence ID" value="GAA2607190.1"/>
    <property type="molecule type" value="Genomic_DNA"/>
</dbReference>
<organism evidence="2 3">
    <name type="scientific">Actinomadura fulvescens</name>
    <dbReference type="NCBI Taxonomy" id="46160"/>
    <lineage>
        <taxon>Bacteria</taxon>
        <taxon>Bacillati</taxon>
        <taxon>Actinomycetota</taxon>
        <taxon>Actinomycetes</taxon>
        <taxon>Streptosporangiales</taxon>
        <taxon>Thermomonosporaceae</taxon>
        <taxon>Actinomadura</taxon>
    </lineage>
</organism>
<keyword evidence="3" id="KW-1185">Reference proteome</keyword>
<feature type="chain" id="PRO_5047477064" description="Secreted protein" evidence="1">
    <location>
        <begin position="27"/>
        <end position="204"/>
    </location>
</feature>
<keyword evidence="1" id="KW-0732">Signal</keyword>
<dbReference type="Proteomes" id="UP001501509">
    <property type="component" value="Unassembled WGS sequence"/>
</dbReference>
<evidence type="ECO:0000313" key="2">
    <source>
        <dbReference type="EMBL" id="GAA2607190.1"/>
    </source>
</evidence>
<evidence type="ECO:0000256" key="1">
    <source>
        <dbReference type="SAM" id="SignalP"/>
    </source>
</evidence>
<feature type="signal peptide" evidence="1">
    <location>
        <begin position="1"/>
        <end position="26"/>
    </location>
</feature>
<protein>
    <recommendedName>
        <fullName evidence="4">Secreted protein</fullName>
    </recommendedName>
</protein>
<comment type="caution">
    <text evidence="2">The sequence shown here is derived from an EMBL/GenBank/DDBJ whole genome shotgun (WGS) entry which is preliminary data.</text>
</comment>
<proteinExistence type="predicted"/>
<name>A0ABP6CBL9_9ACTN</name>
<evidence type="ECO:0000313" key="3">
    <source>
        <dbReference type="Proteomes" id="UP001501509"/>
    </source>
</evidence>
<reference evidence="3" key="1">
    <citation type="journal article" date="2019" name="Int. J. Syst. Evol. Microbiol.">
        <title>The Global Catalogue of Microorganisms (GCM) 10K type strain sequencing project: providing services to taxonomists for standard genome sequencing and annotation.</title>
        <authorList>
            <consortium name="The Broad Institute Genomics Platform"/>
            <consortium name="The Broad Institute Genome Sequencing Center for Infectious Disease"/>
            <person name="Wu L."/>
            <person name="Ma J."/>
        </authorList>
    </citation>
    <scope>NUCLEOTIDE SEQUENCE [LARGE SCALE GENOMIC DNA]</scope>
    <source>
        <strain evidence="3">JCM 6833</strain>
    </source>
</reference>
<evidence type="ECO:0008006" key="4">
    <source>
        <dbReference type="Google" id="ProtNLM"/>
    </source>
</evidence>